<reference evidence="1" key="1">
    <citation type="submission" date="2018-05" db="EMBL/GenBank/DDBJ databases">
        <authorList>
            <person name="Lanie J.A."/>
            <person name="Ng W.-L."/>
            <person name="Kazmierczak K.M."/>
            <person name="Andrzejewski T.M."/>
            <person name="Davidsen T.M."/>
            <person name="Wayne K.J."/>
            <person name="Tettelin H."/>
            <person name="Glass J.I."/>
            <person name="Rusch D."/>
            <person name="Podicherti R."/>
            <person name="Tsui H.-C.T."/>
            <person name="Winkler M.E."/>
        </authorList>
    </citation>
    <scope>NUCLEOTIDE SEQUENCE</scope>
</reference>
<evidence type="ECO:0000313" key="1">
    <source>
        <dbReference type="EMBL" id="SVA82550.1"/>
    </source>
</evidence>
<organism evidence="1">
    <name type="scientific">marine metagenome</name>
    <dbReference type="NCBI Taxonomy" id="408172"/>
    <lineage>
        <taxon>unclassified sequences</taxon>
        <taxon>metagenomes</taxon>
        <taxon>ecological metagenomes</taxon>
    </lineage>
</organism>
<dbReference type="EMBL" id="UINC01019491">
    <property type="protein sequence ID" value="SVA82550.1"/>
    <property type="molecule type" value="Genomic_DNA"/>
</dbReference>
<sequence>MKKFFLLFLFVITGFLRSQDSSLGVLPLDAPEFNRLELFTISDYIRSEAEATGKFSEGSTLIADVILGTVMDTTWKCDEIECGFDVTDKAGVDQVIVVDLTRIKKIGTDSTGATTVSGNMILYLLSPEQETDDDKDKGWVSTVYDRTRRVVTGEPRPADNRVNRWHQGSAEEVPEILKVLTWKLLEADVPEGHFSESILSLAQGDFIGKVLTFASANGVALALGAGGLLLVGSGFAAGSPDVAIIPFIPDPDPDPVGFGEPPPFPGR</sequence>
<dbReference type="AlphaFoldDB" id="A0A381Z026"/>
<protein>
    <submittedName>
        <fullName evidence="1">Uncharacterized protein</fullName>
    </submittedName>
</protein>
<name>A0A381Z026_9ZZZZ</name>
<proteinExistence type="predicted"/>
<accession>A0A381Z026</accession>
<gene>
    <name evidence="1" type="ORF">METZ01_LOCUS135404</name>
</gene>